<accession>A0ABV1KXW3</accession>
<comment type="caution">
    <text evidence="2">The sequence shown here is derived from an EMBL/GenBank/DDBJ whole genome shotgun (WGS) entry which is preliminary data.</text>
</comment>
<evidence type="ECO:0000313" key="2">
    <source>
        <dbReference type="EMBL" id="MEQ4484451.1"/>
    </source>
</evidence>
<dbReference type="EMBL" id="JASKHM010000011">
    <property type="protein sequence ID" value="MEQ4484451.1"/>
    <property type="molecule type" value="Genomic_DNA"/>
</dbReference>
<evidence type="ECO:0000313" key="3">
    <source>
        <dbReference type="Proteomes" id="UP001493487"/>
    </source>
</evidence>
<feature type="domain" description="Polymerase/histidinol phosphatase N-terminal" evidence="1">
    <location>
        <begin position="158"/>
        <end position="217"/>
    </location>
</feature>
<gene>
    <name evidence="2" type="ORF">QJS35_18795</name>
</gene>
<dbReference type="RefSeq" id="WP_232186943.1">
    <property type="nucleotide sequence ID" value="NZ_JAIOAP010000010.1"/>
</dbReference>
<keyword evidence="3" id="KW-1185">Reference proteome</keyword>
<evidence type="ECO:0000259" key="1">
    <source>
        <dbReference type="SMART" id="SM00481"/>
    </source>
</evidence>
<dbReference type="PANTHER" id="PTHR42924:SF3">
    <property type="entry name" value="POLYMERASE_HISTIDINOL PHOSPHATASE N-TERMINAL DOMAIN-CONTAINING PROTEIN"/>
    <property type="match status" value="1"/>
</dbReference>
<dbReference type="NCBIfam" id="NF038032">
    <property type="entry name" value="CehA_McbA_metalo"/>
    <property type="match status" value="1"/>
</dbReference>
<protein>
    <submittedName>
        <fullName evidence="2">CehA/McbA family metallohydrolase</fullName>
    </submittedName>
</protein>
<dbReference type="PANTHER" id="PTHR42924">
    <property type="entry name" value="EXONUCLEASE"/>
    <property type="match status" value="1"/>
</dbReference>
<dbReference type="Proteomes" id="UP001493487">
    <property type="component" value="Unassembled WGS sequence"/>
</dbReference>
<dbReference type="InterPro" id="IPR052018">
    <property type="entry name" value="PHP_domain"/>
</dbReference>
<name>A0ABV1KXW3_9BACL</name>
<reference evidence="2 3" key="1">
    <citation type="journal article" date="2023" name="Genome Announc.">
        <title>Pan-Genome Analyses of the Genus Cohnella and Proposal of the Novel Species Cohnella silvisoli sp. nov., Isolated from Forest Soil.</title>
        <authorList>
            <person name="Wang C."/>
            <person name="Mao L."/>
            <person name="Bao G."/>
            <person name="Zhu H."/>
        </authorList>
    </citation>
    <scope>NUCLEOTIDE SEQUENCE [LARGE SCALE GENOMIC DNA]</scope>
    <source>
        <strain evidence="2 3">NL03-T5-1</strain>
    </source>
</reference>
<dbReference type="InterPro" id="IPR016195">
    <property type="entry name" value="Pol/histidinol_Pase-like"/>
</dbReference>
<dbReference type="SMART" id="SM00481">
    <property type="entry name" value="POLIIIAc"/>
    <property type="match status" value="1"/>
</dbReference>
<sequence length="494" mass="55356">MSHLRESQTISGNQEHNFGAYTKRFNVSMDWIILRLDFEESWGPLLLWDPNGELRVQYLHYRNFKTVVLHRDPLYSSYLTVPGPLPLGEWKFEILGSVKNFSIQWECGSGSLPDDVVVHNGQAGFWSATGHEDEDGAIVLSGYDWNSQRNQAKKWYKGDFHTHTILSDGKLTPEEGMRQAEKMGLDFFVATDHNLIPTVWPEGYPLVIPGMEITSSKGHFNALGLKKWVDWRQSGEDGGMESEEGMNRVLEDTAKAGALRSINHPMLAPWDWLFKETKLANIDTMEIWNDPTFPGNPQATEKALILWNALWNEGYRIPGIGGSDSHNLPTESYEDNGPPSLIGEPATYVLSDGLSAGEILKAVKRGNVYVTRGPVLDIAITVGKRNFVVGDDLTSAVNAAEDGMVHCLLVVSNQTSGSIRWIENGIEVLAQPIGIEDKYECVFDWNNAEYVWRRIEIRGNEGELLAFTNPVYCGEKKPGITTWDQLIDKVSGLL</sequence>
<organism evidence="2 3">
    <name type="scientific">Cohnella silvisoli</name>
    <dbReference type="NCBI Taxonomy" id="2873699"/>
    <lineage>
        <taxon>Bacteria</taxon>
        <taxon>Bacillati</taxon>
        <taxon>Bacillota</taxon>
        <taxon>Bacilli</taxon>
        <taxon>Bacillales</taxon>
        <taxon>Paenibacillaceae</taxon>
        <taxon>Cohnella</taxon>
    </lineage>
</organism>
<dbReference type="SUPFAM" id="SSF89550">
    <property type="entry name" value="PHP domain-like"/>
    <property type="match status" value="1"/>
</dbReference>
<dbReference type="InterPro" id="IPR003141">
    <property type="entry name" value="Pol/His_phosphatase_N"/>
</dbReference>
<proteinExistence type="predicted"/>
<dbReference type="Gene3D" id="3.20.20.140">
    <property type="entry name" value="Metal-dependent hydrolases"/>
    <property type="match status" value="1"/>
</dbReference>